<accession>A0A1F4XRV4</accession>
<evidence type="ECO:0000256" key="1">
    <source>
        <dbReference type="SAM" id="Phobius"/>
    </source>
</evidence>
<dbReference type="Proteomes" id="UP000178091">
    <property type="component" value="Unassembled WGS sequence"/>
</dbReference>
<dbReference type="EMBL" id="MEWW01000016">
    <property type="protein sequence ID" value="OGC84442.1"/>
    <property type="molecule type" value="Genomic_DNA"/>
</dbReference>
<evidence type="ECO:0000313" key="3">
    <source>
        <dbReference type="Proteomes" id="UP000178091"/>
    </source>
</evidence>
<keyword evidence="1" id="KW-0472">Membrane</keyword>
<dbReference type="AlphaFoldDB" id="A0A1F4XRV4"/>
<feature type="transmembrane region" description="Helical" evidence="1">
    <location>
        <begin position="7"/>
        <end position="26"/>
    </location>
</feature>
<protein>
    <submittedName>
        <fullName evidence="2">Uncharacterized protein</fullName>
    </submittedName>
</protein>
<name>A0A1F4XRV4_9BACT</name>
<organism evidence="2 3">
    <name type="scientific">Candidatus Adlerbacteria bacterium RIFCSPHIGHO2_12_FULL_53_18</name>
    <dbReference type="NCBI Taxonomy" id="1797242"/>
    <lineage>
        <taxon>Bacteria</taxon>
        <taxon>Candidatus Adleribacteriota</taxon>
    </lineage>
</organism>
<gene>
    <name evidence="2" type="ORF">A3F55_00530</name>
</gene>
<proteinExistence type="predicted"/>
<evidence type="ECO:0000313" key="2">
    <source>
        <dbReference type="EMBL" id="OGC84442.1"/>
    </source>
</evidence>
<reference evidence="2 3" key="1">
    <citation type="journal article" date="2016" name="Nat. Commun.">
        <title>Thousands of microbial genomes shed light on interconnected biogeochemical processes in an aquifer system.</title>
        <authorList>
            <person name="Anantharaman K."/>
            <person name="Brown C.T."/>
            <person name="Hug L.A."/>
            <person name="Sharon I."/>
            <person name="Castelle C.J."/>
            <person name="Probst A.J."/>
            <person name="Thomas B.C."/>
            <person name="Singh A."/>
            <person name="Wilkins M.J."/>
            <person name="Karaoz U."/>
            <person name="Brodie E.L."/>
            <person name="Williams K.H."/>
            <person name="Hubbard S.S."/>
            <person name="Banfield J.F."/>
        </authorList>
    </citation>
    <scope>NUCLEOTIDE SEQUENCE [LARGE SCALE GENOMIC DNA]</scope>
</reference>
<comment type="caution">
    <text evidence="2">The sequence shown here is derived from an EMBL/GenBank/DDBJ whole genome shotgun (WGS) entry which is preliminary data.</text>
</comment>
<keyword evidence="1" id="KW-0812">Transmembrane</keyword>
<sequence>MQRAVRDLGVVVFPLLGIIAACPLMISAGVQLKVVDAFSTIGTATVLGVGFAVALGRLRRLWPDQTWNERFKNIFS</sequence>
<keyword evidence="1" id="KW-1133">Transmembrane helix</keyword>
<feature type="transmembrane region" description="Helical" evidence="1">
    <location>
        <begin position="38"/>
        <end position="58"/>
    </location>
</feature>
<dbReference type="PROSITE" id="PS51257">
    <property type="entry name" value="PROKAR_LIPOPROTEIN"/>
    <property type="match status" value="1"/>
</dbReference>